<comment type="caution">
    <text evidence="1">The sequence shown here is derived from an EMBL/GenBank/DDBJ whole genome shotgun (WGS) entry which is preliminary data.</text>
</comment>
<proteinExistence type="predicted"/>
<reference evidence="1" key="1">
    <citation type="thesis" date="2020" institute="ProQuest LLC" country="789 East Eisenhower Parkway, Ann Arbor, MI, USA">
        <title>Comparative Genomics and Chromosome Evolution.</title>
        <authorList>
            <person name="Mudd A.B."/>
        </authorList>
    </citation>
    <scope>NUCLEOTIDE SEQUENCE</scope>
    <source>
        <strain evidence="1">Female2</strain>
        <tissue evidence="1">Blood</tissue>
    </source>
</reference>
<dbReference type="EMBL" id="JAACNH010000009">
    <property type="protein sequence ID" value="KAG8432604.1"/>
    <property type="molecule type" value="Genomic_DNA"/>
</dbReference>
<protein>
    <submittedName>
        <fullName evidence="1">Uncharacterized protein</fullName>
    </submittedName>
</protein>
<dbReference type="Proteomes" id="UP000812440">
    <property type="component" value="Chromosome 9"/>
</dbReference>
<evidence type="ECO:0000313" key="2">
    <source>
        <dbReference type="Proteomes" id="UP000812440"/>
    </source>
</evidence>
<evidence type="ECO:0000313" key="1">
    <source>
        <dbReference type="EMBL" id="KAG8432604.1"/>
    </source>
</evidence>
<dbReference type="OrthoDB" id="9920334at2759"/>
<keyword evidence="2" id="KW-1185">Reference proteome</keyword>
<sequence length="1648" mass="185938">MKQNGIDDLIYQKLQQTLVSQYPNNLQVQLSLTNVVKFLFNATELFLNGLSTNPQMLNMNSSLEVLQALANQFNILLSQAKQSELLNITETVSLALETFIQSFQYWNNLSGFNLPYNESDNVLKELQSLINVSLAINSEISPLIDTTTVIQILSAFNQSVFDPVKQTFLGLMNSEPSVANITSAFTEYLTIINQALQLAYVSDSSLLANFYLKQISNLISSNNLQSNIWELHFLFHYSNLSFVPSDNNQKVVLEMLSFITSSNLQQMSANPVDAASTLFNIFSKLIPIESNFTFNKLENSTINLLKSIVICQNSQYNCTKSIFMFQQVLAQSIHDLQKGLRNVSLIQFNTFSSAEIDVINKLYVTILCAQESANSFWNISKDVCNETGNLVNGIISYLFNNTLVEEVKKNLTGIQQVLTYRDMSKLVLQLEKVINESSCFANREPKPLDCTMKLFSSLVDLLLVFPLPQQMNETIHLTSTIVEFWLRDLNSTLDFVRAYNLTMLTFQSNSSTHDIGTVISFVARTVEEAGIKLNAQGTSEILGVLLEMMKFSNINISLTNPALFNLNEQNIKTQLQMTLWYILYLKNVTESIQTGDLYQLVTAVHLILNNIIPTIKQNPSLTSFASEINNIVYWLENSNLIMLTQNIANAVLQGNTTEDQTFNQIMSIVQIILQDSYLWNSVYNETSQKDVMFVLSLLQELSQQKLTNLKSILIQVENILITLESILNDSSLKIAFNDGLGEKIFKLSIGLISIISTTEQGDYINKEIFSNIYHLLLQDWDTSSLPIIHSLESTFLDLLELDIQCLSKNITAKINPNCSVTDIMYRMQNLLSNSSCQVSLALPGINNDITLTSVLETILNSTLKINKTECAIEGVNLADTLGCFAEIFRFSTEFLSKMNDAFGFNITWVAQFKGQISLVLDKFLENNITCPMDMQAANITQQAFESQLVLLRKIYYLIGNYSNFSGHNQPLLTEQWIWVGDIVTFYISESHSNLSNSMFNTINKTMFQIVKLTENLRNTTNMSLVTETWKMLYNLSNEIVLGEQMGNFSQLLSNVSKVIALVFRAVKLDGILSSTYGNFSGQSINVINILISELNVTSVESCKSSMESIFSHQQTMGKIINSQLISNMSSWTCKMIFGNDSMINWMEKLKNMIDLSKNITTLKTDQIIISLIQELIQSATTEKYIAFIKSLTADFKDQNALICWDVYKPVRIFVDSILSLLQEALSKETVDNFRADEKITSNAFEVLDIFLNSLNITGYEDILSITNNTLQLYFKLISLPLENITKMTWTQFLTYLKQSGFENLLIQIINSPNTENPETVKILQTVLNTMFNSLDGPFSEIILEAPYLNSSILANMIRFIVGKLNDTILLRNSTQDTETIIKLTAAQSFLSNLINKYNITMRSEIIQFYDSLIYNLSQTHFTGYTSYAQTLSTALNLLSKMNCQNVFDVITYLYSIIQKEFPSNVWPSNSVISNTTKEICELIHWNTSQNNLPTILRVFRTFIAASEPFTDGNTRKYMNTAENIVAVAEELMSGTTPSYYTIVTIMKMIPNITDLFNSTAATKGWVENTAFHNLLYLLLDLAWSSSSPEEVLFAKVKNVTLEAIQSVQDILKGQNESSYTAMFSLSLDGVKLLLKGSSNTSNDSSIIL</sequence>
<accession>A0A8T2INI5</accession>
<gene>
    <name evidence="1" type="ORF">GDO86_017014</name>
</gene>
<name>A0A8T2INI5_9PIPI</name>
<organism evidence="1 2">
    <name type="scientific">Hymenochirus boettgeri</name>
    <name type="common">Congo dwarf clawed frog</name>
    <dbReference type="NCBI Taxonomy" id="247094"/>
    <lineage>
        <taxon>Eukaryota</taxon>
        <taxon>Metazoa</taxon>
        <taxon>Chordata</taxon>
        <taxon>Craniata</taxon>
        <taxon>Vertebrata</taxon>
        <taxon>Euteleostomi</taxon>
        <taxon>Amphibia</taxon>
        <taxon>Batrachia</taxon>
        <taxon>Anura</taxon>
        <taxon>Pipoidea</taxon>
        <taxon>Pipidae</taxon>
        <taxon>Pipinae</taxon>
        <taxon>Hymenochirus</taxon>
    </lineage>
</organism>